<sequence length="513" mass="55943">MSLTRSTMSAIRFGYGIRPGEQAPDGADALLAQLDDGAQAKLRFPAEGIDGRYATYAEFARRAANARSPDKEKTRANMKPIRREIIRLFGADQHARVAQSVLSPYGFQERLATFWSDHFSVSAKKQRTMYLLTPLYEAEALRPNLAGPFDELLHAAILHPAMLIYLDQVRSNGPNSRRGKNTGKGLNENLGRELLELHTLGVDGGYKQDDVRAAALVLTGLTVDRKTGRTEFKRQMAEPGPLTFMGKSYGSAKRSIADVEAMLIDIAARPQTAHHICRKLVIHFVSDKPPEALVAAMVDAWRASNGNLRDVYAAMLANPAAWDNAGEKARQPYDYIVAGLRALEIPESALAVPKKHDPAAIDDAEAPAAAAVAATAQNDMKPEMAATADLSEEEREEQAESKAPKKRDRLRPPVNPISVRAIGRLGQPVWLPASPAGSDESFATWISSSQITGRIEWAQRVASQHAGRLDPNALLKEVLRDAARDDTIKVVGQAPSRVAGTALVLASPEFNRR</sequence>
<accession>A0A937CPX6</accession>
<gene>
    <name evidence="2" type="ORF">JJB09_13795</name>
</gene>
<dbReference type="EMBL" id="JAEQNC010000007">
    <property type="protein sequence ID" value="MBL0373103.1"/>
    <property type="molecule type" value="Genomic_DNA"/>
</dbReference>
<proteinExistence type="predicted"/>
<dbReference type="RefSeq" id="WP_201659023.1">
    <property type="nucleotide sequence ID" value="NZ_JAEQNC010000007.1"/>
</dbReference>
<comment type="caution">
    <text evidence="2">The sequence shown here is derived from an EMBL/GenBank/DDBJ whole genome shotgun (WGS) entry which is preliminary data.</text>
</comment>
<dbReference type="InterPro" id="IPR014917">
    <property type="entry name" value="DUF1800"/>
</dbReference>
<evidence type="ECO:0000313" key="2">
    <source>
        <dbReference type="EMBL" id="MBL0373103.1"/>
    </source>
</evidence>
<dbReference type="AlphaFoldDB" id="A0A937CPX6"/>
<keyword evidence="3" id="KW-1185">Reference proteome</keyword>
<reference evidence="2" key="1">
    <citation type="submission" date="2021-01" db="EMBL/GenBank/DDBJ databases">
        <title>Rhizobium sp. strain KVB221 16S ribosomal RNA gene Genome sequencing and assembly.</title>
        <authorList>
            <person name="Kang M."/>
        </authorList>
    </citation>
    <scope>NUCLEOTIDE SEQUENCE</scope>
    <source>
        <strain evidence="2">KVB221</strain>
    </source>
</reference>
<organism evidence="2 3">
    <name type="scientific">Rhizobium setariae</name>
    <dbReference type="NCBI Taxonomy" id="2801340"/>
    <lineage>
        <taxon>Bacteria</taxon>
        <taxon>Pseudomonadati</taxon>
        <taxon>Pseudomonadota</taxon>
        <taxon>Alphaproteobacteria</taxon>
        <taxon>Hyphomicrobiales</taxon>
        <taxon>Rhizobiaceae</taxon>
        <taxon>Rhizobium/Agrobacterium group</taxon>
        <taxon>Rhizobium</taxon>
    </lineage>
</organism>
<evidence type="ECO:0000313" key="3">
    <source>
        <dbReference type="Proteomes" id="UP000633219"/>
    </source>
</evidence>
<name>A0A937CPX6_9HYPH</name>
<protein>
    <submittedName>
        <fullName evidence="2">DUF1800 domain-containing protein</fullName>
    </submittedName>
</protein>
<dbReference type="Pfam" id="PF08811">
    <property type="entry name" value="DUF1800"/>
    <property type="match status" value="1"/>
</dbReference>
<evidence type="ECO:0000256" key="1">
    <source>
        <dbReference type="SAM" id="MobiDB-lite"/>
    </source>
</evidence>
<feature type="region of interest" description="Disordered" evidence="1">
    <location>
        <begin position="386"/>
        <end position="413"/>
    </location>
</feature>
<dbReference type="Proteomes" id="UP000633219">
    <property type="component" value="Unassembled WGS sequence"/>
</dbReference>